<keyword evidence="5 8" id="KW-1133">Transmembrane helix</keyword>
<dbReference type="Proteomes" id="UP000015347">
    <property type="component" value="Unassembled WGS sequence"/>
</dbReference>
<dbReference type="Pfam" id="PF06808">
    <property type="entry name" value="DctM"/>
    <property type="match status" value="1"/>
</dbReference>
<comment type="caution">
    <text evidence="10">The sequence shown here is derived from an EMBL/GenBank/DDBJ whole genome shotgun (WGS) entry which is preliminary data.</text>
</comment>
<dbReference type="OrthoDB" id="9790209at2"/>
<feature type="transmembrane region" description="Helical" evidence="8">
    <location>
        <begin position="249"/>
        <end position="267"/>
    </location>
</feature>
<feature type="transmembrane region" description="Helical" evidence="8">
    <location>
        <begin position="375"/>
        <end position="393"/>
    </location>
</feature>
<evidence type="ECO:0000256" key="1">
    <source>
        <dbReference type="ARBA" id="ARBA00004429"/>
    </source>
</evidence>
<dbReference type="eggNOG" id="COG1593">
    <property type="taxonomic scope" value="Bacteria"/>
</dbReference>
<dbReference type="InterPro" id="IPR004681">
    <property type="entry name" value="TRAP_DctM"/>
</dbReference>
<keyword evidence="11" id="KW-1185">Reference proteome</keyword>
<evidence type="ECO:0000256" key="5">
    <source>
        <dbReference type="ARBA" id="ARBA00022989"/>
    </source>
</evidence>
<feature type="transmembrane region" description="Helical" evidence="8">
    <location>
        <begin position="6"/>
        <end position="39"/>
    </location>
</feature>
<name>S9QRL1_9RHOB</name>
<accession>S9QRL1</accession>
<evidence type="ECO:0000313" key="10">
    <source>
        <dbReference type="EMBL" id="EPX82273.1"/>
    </source>
</evidence>
<keyword evidence="3 7" id="KW-0997">Cell inner membrane</keyword>
<evidence type="ECO:0000256" key="6">
    <source>
        <dbReference type="ARBA" id="ARBA00023136"/>
    </source>
</evidence>
<dbReference type="STRING" id="1123237.Salmuc_03061"/>
<gene>
    <name evidence="10" type="ORF">Salmuc_03061</name>
</gene>
<feature type="transmembrane region" description="Helical" evidence="8">
    <location>
        <begin position="350"/>
        <end position="369"/>
    </location>
</feature>
<dbReference type="GO" id="GO:0005886">
    <property type="term" value="C:plasma membrane"/>
    <property type="evidence" value="ECO:0007669"/>
    <property type="project" value="UniProtKB-SubCell"/>
</dbReference>
<dbReference type="InterPro" id="IPR010656">
    <property type="entry name" value="DctM"/>
</dbReference>
<feature type="transmembrane region" description="Helical" evidence="8">
    <location>
        <begin position="60"/>
        <end position="80"/>
    </location>
</feature>
<evidence type="ECO:0000256" key="3">
    <source>
        <dbReference type="ARBA" id="ARBA00022519"/>
    </source>
</evidence>
<dbReference type="AlphaFoldDB" id="S9QRL1"/>
<feature type="transmembrane region" description="Helical" evidence="8">
    <location>
        <begin position="222"/>
        <end position="243"/>
    </location>
</feature>
<dbReference type="RefSeq" id="WP_020042668.1">
    <property type="nucleotide sequence ID" value="NZ_KE557275.1"/>
</dbReference>
<keyword evidence="2" id="KW-1003">Cell membrane</keyword>
<feature type="domain" description="TRAP C4-dicarboxylate transport system permease DctM subunit" evidence="9">
    <location>
        <begin position="11"/>
        <end position="426"/>
    </location>
</feature>
<keyword evidence="4 8" id="KW-0812">Transmembrane</keyword>
<organism evidence="10 11">
    <name type="scientific">Salipiger mucosus DSM 16094</name>
    <dbReference type="NCBI Taxonomy" id="1123237"/>
    <lineage>
        <taxon>Bacteria</taxon>
        <taxon>Pseudomonadati</taxon>
        <taxon>Pseudomonadota</taxon>
        <taxon>Alphaproteobacteria</taxon>
        <taxon>Rhodobacterales</taxon>
        <taxon>Roseobacteraceae</taxon>
        <taxon>Salipiger</taxon>
    </lineage>
</organism>
<feature type="transmembrane region" description="Helical" evidence="8">
    <location>
        <begin position="100"/>
        <end position="129"/>
    </location>
</feature>
<evidence type="ECO:0000256" key="8">
    <source>
        <dbReference type="SAM" id="Phobius"/>
    </source>
</evidence>
<sequence length="435" mass="45407">MGNLADGFLIIGILLVVIAAGIPVGIAMAAVAMAGLALTAGLPFMLSTAESLPYALASDFAFVVVPMFVLMGALTSSAGITQELYSAAYRWNAGVRGGLYYATTLASGGFGAINGSTVVSATLFTRIALPEMLRYRYSGSLSAGCIAAAGTFAALIPPSLGMVIYGILTEESVGALLVGGLLPGLLTVAVYFVGIFVLVTLNPSAAPPVEERFTLREKLSSLKGIWAFCLLAAIVMGGIYSGAMFPSTAGAAGAGGALVISLLRGRMKMRALWDSLTEAVVMSAALFIIIIGGLFLSRLLLISGFISEISGYVTSIDLAIWQFMAILVVLYLILGMFVEGISMLVMTIPFVYPVATSLGLDPIWMGVIVVKLVEIGAITPPVGINLFAVIGASERRVNSSMMFRGIFPFILMETVTLGLLLAFPAISTWLPSVSY</sequence>
<feature type="transmembrane region" description="Helical" evidence="8">
    <location>
        <begin position="174"/>
        <end position="201"/>
    </location>
</feature>
<keyword evidence="6 8" id="KW-0472">Membrane</keyword>
<evidence type="ECO:0000313" key="11">
    <source>
        <dbReference type="Proteomes" id="UP000015347"/>
    </source>
</evidence>
<feature type="transmembrane region" description="Helical" evidence="8">
    <location>
        <begin position="279"/>
        <end position="306"/>
    </location>
</feature>
<dbReference type="EMBL" id="APVH01000024">
    <property type="protein sequence ID" value="EPX82273.1"/>
    <property type="molecule type" value="Genomic_DNA"/>
</dbReference>
<keyword evidence="7" id="KW-0813">Transport</keyword>
<proteinExistence type="predicted"/>
<dbReference type="HOGENOM" id="CLU_019824_4_0_5"/>
<protein>
    <submittedName>
        <fullName evidence="10">TRAP-type C4-dicarboxylate transport system, large permease component</fullName>
    </submittedName>
</protein>
<dbReference type="PIRSF" id="PIRSF006066">
    <property type="entry name" value="HI0050"/>
    <property type="match status" value="1"/>
</dbReference>
<evidence type="ECO:0000256" key="2">
    <source>
        <dbReference type="ARBA" id="ARBA00022475"/>
    </source>
</evidence>
<evidence type="ECO:0000259" key="9">
    <source>
        <dbReference type="Pfam" id="PF06808"/>
    </source>
</evidence>
<reference evidence="11" key="1">
    <citation type="journal article" date="2014" name="Stand. Genomic Sci.">
        <title>Genome sequence of the exopolysaccharide-producing Salipiger mucosus type strain (DSM 16094(T)), a moderately halophilic member of the Roseobacter clade.</title>
        <authorList>
            <person name="Riedel T."/>
            <person name="Spring S."/>
            <person name="Fiebig A."/>
            <person name="Petersen J."/>
            <person name="Kyrpides N.C."/>
            <person name="Goker M."/>
            <person name="Klenk H.P."/>
        </authorList>
    </citation>
    <scope>NUCLEOTIDE SEQUENCE [LARGE SCALE GENOMIC DNA]</scope>
    <source>
        <strain evidence="11">DSM 16094</strain>
    </source>
</reference>
<evidence type="ECO:0000256" key="4">
    <source>
        <dbReference type="ARBA" id="ARBA00022692"/>
    </source>
</evidence>
<feature type="transmembrane region" description="Helical" evidence="8">
    <location>
        <begin position="141"/>
        <end position="168"/>
    </location>
</feature>
<feature type="transmembrane region" description="Helical" evidence="8">
    <location>
        <begin position="405"/>
        <end position="426"/>
    </location>
</feature>
<comment type="function">
    <text evidence="7">Part of the tripartite ATP-independent periplasmic (TRAP) transport system.</text>
</comment>
<dbReference type="GO" id="GO:0022857">
    <property type="term" value="F:transmembrane transporter activity"/>
    <property type="evidence" value="ECO:0007669"/>
    <property type="project" value="UniProtKB-UniRule"/>
</dbReference>
<evidence type="ECO:0000256" key="7">
    <source>
        <dbReference type="RuleBase" id="RU369079"/>
    </source>
</evidence>
<dbReference type="PANTHER" id="PTHR33362">
    <property type="entry name" value="SIALIC ACID TRAP TRANSPORTER PERMEASE PROTEIN SIAT-RELATED"/>
    <property type="match status" value="1"/>
</dbReference>
<comment type="subcellular location">
    <subcellularLocation>
        <location evidence="1 7">Cell inner membrane</location>
        <topology evidence="1 7">Multi-pass membrane protein</topology>
    </subcellularLocation>
</comment>
<feature type="transmembrane region" description="Helical" evidence="8">
    <location>
        <begin position="318"/>
        <end position="338"/>
    </location>
</feature>
<dbReference type="PANTHER" id="PTHR33362:SF5">
    <property type="entry name" value="C4-DICARBOXYLATE TRAP TRANSPORTER LARGE PERMEASE PROTEIN DCTM"/>
    <property type="match status" value="1"/>
</dbReference>